<dbReference type="GO" id="GO:0016846">
    <property type="term" value="F:carbon-sulfur lyase activity"/>
    <property type="evidence" value="ECO:0007669"/>
    <property type="project" value="TreeGrafter"/>
</dbReference>
<reference evidence="4" key="1">
    <citation type="submission" date="2020-11" db="EMBL/GenBank/DDBJ databases">
        <authorList>
            <person name="Tran Van P."/>
        </authorList>
    </citation>
    <scope>NUCLEOTIDE SEQUENCE</scope>
</reference>
<evidence type="ECO:0008006" key="5">
    <source>
        <dbReference type="Google" id="ProtNLM"/>
    </source>
</evidence>
<accession>A0A7R8X162</accession>
<dbReference type="GO" id="GO:0005737">
    <property type="term" value="C:cytoplasm"/>
    <property type="evidence" value="ECO:0007669"/>
    <property type="project" value="TreeGrafter"/>
</dbReference>
<dbReference type="EMBL" id="OB694739">
    <property type="protein sequence ID" value="CAD7238008.1"/>
    <property type="molecule type" value="Genomic_DNA"/>
</dbReference>
<feature type="non-terminal residue" evidence="4">
    <location>
        <position position="150"/>
    </location>
</feature>
<dbReference type="SUPFAM" id="SSF53383">
    <property type="entry name" value="PLP-dependent transferases"/>
    <property type="match status" value="1"/>
</dbReference>
<gene>
    <name evidence="4" type="ORF">CTOB1V02_LOCUS15823</name>
</gene>
<dbReference type="InterPro" id="IPR015421">
    <property type="entry name" value="PyrdxlP-dep_Trfase_major"/>
</dbReference>
<dbReference type="InterPro" id="IPR015422">
    <property type="entry name" value="PyrdxlP-dep_Trfase_small"/>
</dbReference>
<dbReference type="InterPro" id="IPR000277">
    <property type="entry name" value="Cys/Met-Metab_PyrdxlP-dep_enz"/>
</dbReference>
<evidence type="ECO:0000256" key="2">
    <source>
        <dbReference type="ARBA" id="ARBA00022898"/>
    </source>
</evidence>
<dbReference type="Pfam" id="PF01053">
    <property type="entry name" value="Cys_Met_Meta_PP"/>
    <property type="match status" value="1"/>
</dbReference>
<dbReference type="PANTHER" id="PTHR11808">
    <property type="entry name" value="TRANS-SULFURATION ENZYME FAMILY MEMBER"/>
    <property type="match status" value="1"/>
</dbReference>
<dbReference type="GO" id="GO:0019346">
    <property type="term" value="P:transsulfuration"/>
    <property type="evidence" value="ECO:0007669"/>
    <property type="project" value="InterPro"/>
</dbReference>
<dbReference type="OrthoDB" id="3512640at2759"/>
<dbReference type="PROSITE" id="PS00868">
    <property type="entry name" value="CYS_MET_METAB_PP"/>
    <property type="match status" value="1"/>
</dbReference>
<proteinExistence type="inferred from homology"/>
<dbReference type="InterPro" id="IPR015424">
    <property type="entry name" value="PyrdxlP-dep_Trfase"/>
</dbReference>
<comment type="similarity">
    <text evidence="3">Belongs to the trans-sulfuration enzymes family.</text>
</comment>
<dbReference type="AlphaFoldDB" id="A0A7R8X162"/>
<evidence type="ECO:0000256" key="3">
    <source>
        <dbReference type="RuleBase" id="RU362118"/>
    </source>
</evidence>
<dbReference type="UniPathway" id="UPA00136">
    <property type="reaction ID" value="UER00202"/>
</dbReference>
<keyword evidence="2 3" id="KW-0663">Pyridoxal phosphate</keyword>
<organism evidence="4">
    <name type="scientific">Cyprideis torosa</name>
    <dbReference type="NCBI Taxonomy" id="163714"/>
    <lineage>
        <taxon>Eukaryota</taxon>
        <taxon>Metazoa</taxon>
        <taxon>Ecdysozoa</taxon>
        <taxon>Arthropoda</taxon>
        <taxon>Crustacea</taxon>
        <taxon>Oligostraca</taxon>
        <taxon>Ostracoda</taxon>
        <taxon>Podocopa</taxon>
        <taxon>Podocopida</taxon>
        <taxon>Cytherocopina</taxon>
        <taxon>Cytheroidea</taxon>
        <taxon>Cytherideidae</taxon>
        <taxon>Cyprideis</taxon>
    </lineage>
</organism>
<dbReference type="InterPro" id="IPR054542">
    <property type="entry name" value="Cys_met_metab_PP"/>
</dbReference>
<comment type="cofactor">
    <cofactor evidence="1 3">
        <name>pyridoxal 5'-phosphate</name>
        <dbReference type="ChEBI" id="CHEBI:597326"/>
    </cofactor>
</comment>
<sequence length="150" mass="16741">MESVQAQLNMHKDIRAIYLETPSNPKTQCLNIAQVSQVAKAYNVPVIVDNTFATPYLQRPLTMGADMVIHSTTKFLNGHGNALGGVVITGDKKLQDILWEQIKLTGATSNAWEAWLLHNGLKTLPLRMDKHCQNAMQLAEFFEAHPMVDK</sequence>
<protein>
    <recommendedName>
        <fullName evidence="5">Cystathionine gamma-synthase</fullName>
    </recommendedName>
</protein>
<evidence type="ECO:0000256" key="1">
    <source>
        <dbReference type="ARBA" id="ARBA00001933"/>
    </source>
</evidence>
<name>A0A7R8X162_9CRUS</name>
<dbReference type="Gene3D" id="3.40.640.10">
    <property type="entry name" value="Type I PLP-dependent aspartate aminotransferase-like (Major domain)"/>
    <property type="match status" value="1"/>
</dbReference>
<dbReference type="GO" id="GO:0030170">
    <property type="term" value="F:pyridoxal phosphate binding"/>
    <property type="evidence" value="ECO:0007669"/>
    <property type="project" value="InterPro"/>
</dbReference>
<evidence type="ECO:0000313" key="4">
    <source>
        <dbReference type="EMBL" id="CAD7238008.1"/>
    </source>
</evidence>
<dbReference type="Gene3D" id="3.90.1150.10">
    <property type="entry name" value="Aspartate Aminotransferase, domain 1"/>
    <property type="match status" value="1"/>
</dbReference>
<dbReference type="GO" id="GO:0019344">
    <property type="term" value="P:cysteine biosynthetic process"/>
    <property type="evidence" value="ECO:0007669"/>
    <property type="project" value="UniProtKB-UniPathway"/>
</dbReference>